<name>A0A6A6M7Q5_HEVBR</name>
<comment type="caution">
    <text evidence="3">The sequence shown here is derived from an EMBL/GenBank/DDBJ whole genome shotgun (WGS) entry which is preliminary data.</text>
</comment>
<dbReference type="GO" id="GO:0010088">
    <property type="term" value="P:phloem development"/>
    <property type="evidence" value="ECO:0007669"/>
    <property type="project" value="InterPro"/>
</dbReference>
<dbReference type="Pfam" id="PF14577">
    <property type="entry name" value="SEO_C"/>
    <property type="match status" value="1"/>
</dbReference>
<evidence type="ECO:0008006" key="5">
    <source>
        <dbReference type="Google" id="ProtNLM"/>
    </source>
</evidence>
<reference evidence="3 4" key="1">
    <citation type="journal article" date="2020" name="Mol. Plant">
        <title>The Chromosome-Based Rubber Tree Genome Provides New Insights into Spurge Genome Evolution and Rubber Biosynthesis.</title>
        <authorList>
            <person name="Liu J."/>
            <person name="Shi C."/>
            <person name="Shi C.C."/>
            <person name="Li W."/>
            <person name="Zhang Q.J."/>
            <person name="Zhang Y."/>
            <person name="Li K."/>
            <person name="Lu H.F."/>
            <person name="Shi C."/>
            <person name="Zhu S.T."/>
            <person name="Xiao Z.Y."/>
            <person name="Nan H."/>
            <person name="Yue Y."/>
            <person name="Zhu X.G."/>
            <person name="Wu Y."/>
            <person name="Hong X.N."/>
            <person name="Fan G.Y."/>
            <person name="Tong Y."/>
            <person name="Zhang D."/>
            <person name="Mao C.L."/>
            <person name="Liu Y.L."/>
            <person name="Hao S.J."/>
            <person name="Liu W.Q."/>
            <person name="Lv M.Q."/>
            <person name="Zhang H.B."/>
            <person name="Liu Y."/>
            <person name="Hu-Tang G.R."/>
            <person name="Wang J.P."/>
            <person name="Wang J.H."/>
            <person name="Sun Y.H."/>
            <person name="Ni S.B."/>
            <person name="Chen W.B."/>
            <person name="Zhang X.C."/>
            <person name="Jiao Y.N."/>
            <person name="Eichler E.E."/>
            <person name="Li G.H."/>
            <person name="Liu X."/>
            <person name="Gao L.Z."/>
        </authorList>
    </citation>
    <scope>NUCLEOTIDE SEQUENCE [LARGE SCALE GENOMIC DNA]</scope>
    <source>
        <strain evidence="4">cv. GT1</strain>
        <tissue evidence="3">Leaf</tissue>
    </source>
</reference>
<dbReference type="InterPro" id="IPR027942">
    <property type="entry name" value="SEO_N"/>
</dbReference>
<proteinExistence type="predicted"/>
<evidence type="ECO:0000313" key="4">
    <source>
        <dbReference type="Proteomes" id="UP000467840"/>
    </source>
</evidence>
<keyword evidence="4" id="KW-1185">Reference proteome</keyword>
<accession>A0A6A6M7Q5</accession>
<evidence type="ECO:0000259" key="1">
    <source>
        <dbReference type="Pfam" id="PF14576"/>
    </source>
</evidence>
<feature type="domain" description="Sieve element occlusion N-terminal" evidence="1">
    <location>
        <begin position="62"/>
        <end position="96"/>
    </location>
</feature>
<dbReference type="EMBL" id="JAAGAX010000007">
    <property type="protein sequence ID" value="KAF2308433.1"/>
    <property type="molecule type" value="Genomic_DNA"/>
</dbReference>
<dbReference type="AlphaFoldDB" id="A0A6A6M7Q5"/>
<evidence type="ECO:0000313" key="3">
    <source>
        <dbReference type="EMBL" id="KAF2308433.1"/>
    </source>
</evidence>
<gene>
    <name evidence="3" type="ORF">GH714_009611</name>
</gene>
<protein>
    <recommendedName>
        <fullName evidence="5">Sieve element occlusion C-terminal domain-containing protein</fullName>
    </recommendedName>
</protein>
<sequence>MLICSIVLWIGDDKSSFWIGLISVTVTSYFMKTTAADLWACQKRSHPVWKLTKGDRLMFSSSDDNAMTKQIEATHSPDGREFDAKPLLQLVEDYLIEPPQLLMPLPCRKIAILEQIYNESRLHPTKQESQYEIVWLPILDPNILRNDNMQKKFENLQAGMTWYSIYHPSLIDRAVIKFIKEEWHFGKKPILVITEGRYICLYGGEDMDWIRKFTNTARAVALAAGIPLGMVYAGKSNPKDRVRKNIEAIIVEKLSHYWQDLTSVWYFWVRIESMWRSKNQLGKTAENDPIMKEIMTMLSFDSSQGGWAIFTRGSDEMVKAKGAPFLTCLTNYSTWQDQIQQKGFMPTLRDQLKDLHTEHHCNRLVLPGAAGLIPERIVCSECGRVMEIIMYQCCDE</sequence>
<dbReference type="InterPro" id="IPR039299">
    <property type="entry name" value="SEOA"/>
</dbReference>
<evidence type="ECO:0000259" key="2">
    <source>
        <dbReference type="Pfam" id="PF14577"/>
    </source>
</evidence>
<dbReference type="PANTHER" id="PTHR33232">
    <property type="entry name" value="PROTEIN SIEVE ELEMENT OCCLUSION B-LIKE"/>
    <property type="match status" value="1"/>
</dbReference>
<organism evidence="3 4">
    <name type="scientific">Hevea brasiliensis</name>
    <name type="common">Para rubber tree</name>
    <name type="synonym">Siphonia brasiliensis</name>
    <dbReference type="NCBI Taxonomy" id="3981"/>
    <lineage>
        <taxon>Eukaryota</taxon>
        <taxon>Viridiplantae</taxon>
        <taxon>Streptophyta</taxon>
        <taxon>Embryophyta</taxon>
        <taxon>Tracheophyta</taxon>
        <taxon>Spermatophyta</taxon>
        <taxon>Magnoliopsida</taxon>
        <taxon>eudicotyledons</taxon>
        <taxon>Gunneridae</taxon>
        <taxon>Pentapetalae</taxon>
        <taxon>rosids</taxon>
        <taxon>fabids</taxon>
        <taxon>Malpighiales</taxon>
        <taxon>Euphorbiaceae</taxon>
        <taxon>Crotonoideae</taxon>
        <taxon>Micrandreae</taxon>
        <taxon>Hevea</taxon>
    </lineage>
</organism>
<dbReference type="InterPro" id="IPR027944">
    <property type="entry name" value="SEO_C"/>
</dbReference>
<dbReference type="PANTHER" id="PTHR33232:SF16">
    <property type="entry name" value="PROTEIN SIEVE ELEMENT OCCLUSION A"/>
    <property type="match status" value="1"/>
</dbReference>
<dbReference type="Pfam" id="PF14576">
    <property type="entry name" value="SEO_N"/>
    <property type="match status" value="1"/>
</dbReference>
<feature type="domain" description="Sieve element occlusion C-terminal" evidence="2">
    <location>
        <begin position="192"/>
        <end position="394"/>
    </location>
</feature>
<dbReference type="Proteomes" id="UP000467840">
    <property type="component" value="Chromosome 17"/>
</dbReference>